<sequence>MKNFRKTSQLISFYKSANQMSFRKRSDCSKEALMVSVPHVYVDGAKWLEFTDRKFHVSNPTSASRLPLSELRQPRSIPALEFPSDGMVARHRKDVTAERLRLFITCLRLMIWWLIRWMQFPSTLRFTVEPNRAAFDKETHLRVAENSSTAHERREFHAIWFRVEQKVDGNSRLCLPYEPQEGRNRSWTVEEFSAIL</sequence>
<dbReference type="AlphaFoldDB" id="A0A074ZQ10"/>
<dbReference type="EMBL" id="KL596777">
    <property type="protein sequence ID" value="KER25420.1"/>
    <property type="molecule type" value="Genomic_DNA"/>
</dbReference>
<dbReference type="OrthoDB" id="6266369at2759"/>
<name>A0A074ZQ10_OPIVI</name>
<accession>A0A074ZQ10</accession>
<reference evidence="1 2" key="1">
    <citation type="submission" date="2013-11" db="EMBL/GenBank/DDBJ databases">
        <title>Opisthorchis viverrini - life in the bile duct.</title>
        <authorList>
            <person name="Young N.D."/>
            <person name="Nagarajan N."/>
            <person name="Lin S.J."/>
            <person name="Korhonen P.K."/>
            <person name="Jex A.R."/>
            <person name="Hall R.S."/>
            <person name="Safavi-Hemami H."/>
            <person name="Kaewkong W."/>
            <person name="Bertrand D."/>
            <person name="Gao S."/>
            <person name="Seet Q."/>
            <person name="Wongkham S."/>
            <person name="Teh B.T."/>
            <person name="Wongkham C."/>
            <person name="Intapan P.M."/>
            <person name="Maleewong W."/>
            <person name="Yang X."/>
            <person name="Hu M."/>
            <person name="Wang Z."/>
            <person name="Hofmann A."/>
            <person name="Sternberg P.W."/>
            <person name="Tan P."/>
            <person name="Wang J."/>
            <person name="Gasser R.B."/>
        </authorList>
    </citation>
    <scope>NUCLEOTIDE SEQUENCE [LARGE SCALE GENOMIC DNA]</scope>
</reference>
<dbReference type="CTD" id="20321281"/>
<dbReference type="RefSeq" id="XP_009170809.1">
    <property type="nucleotide sequence ID" value="XM_009172545.1"/>
</dbReference>
<dbReference type="KEGG" id="ovi:T265_07102"/>
<dbReference type="Proteomes" id="UP000054324">
    <property type="component" value="Unassembled WGS sequence"/>
</dbReference>
<proteinExistence type="predicted"/>
<evidence type="ECO:0000313" key="2">
    <source>
        <dbReference type="Proteomes" id="UP000054324"/>
    </source>
</evidence>
<gene>
    <name evidence="1" type="ORF">T265_07102</name>
</gene>
<organism evidence="1 2">
    <name type="scientific">Opisthorchis viverrini</name>
    <name type="common">Southeast Asian liver fluke</name>
    <dbReference type="NCBI Taxonomy" id="6198"/>
    <lineage>
        <taxon>Eukaryota</taxon>
        <taxon>Metazoa</taxon>
        <taxon>Spiralia</taxon>
        <taxon>Lophotrochozoa</taxon>
        <taxon>Platyhelminthes</taxon>
        <taxon>Trematoda</taxon>
        <taxon>Digenea</taxon>
        <taxon>Opisthorchiida</taxon>
        <taxon>Opisthorchiata</taxon>
        <taxon>Opisthorchiidae</taxon>
        <taxon>Opisthorchis</taxon>
    </lineage>
</organism>
<protein>
    <submittedName>
        <fullName evidence="1">Uncharacterized protein</fullName>
    </submittedName>
</protein>
<evidence type="ECO:0000313" key="1">
    <source>
        <dbReference type="EMBL" id="KER25420.1"/>
    </source>
</evidence>
<dbReference type="GeneID" id="20321281"/>
<keyword evidence="2" id="KW-1185">Reference proteome</keyword>